<reference evidence="2 3" key="1">
    <citation type="submission" date="2020-08" db="EMBL/GenBank/DDBJ databases">
        <title>Oceanospirillum sp. nov. isolated from marine sediment.</title>
        <authorList>
            <person name="Ji X."/>
        </authorList>
    </citation>
    <scope>NUCLEOTIDE SEQUENCE [LARGE SCALE GENOMIC DNA]</scope>
    <source>
        <strain evidence="2 3">D5</strain>
    </source>
</reference>
<organism evidence="2 3">
    <name type="scientific">Oceanospirillum sediminis</name>
    <dbReference type="NCBI Taxonomy" id="2760088"/>
    <lineage>
        <taxon>Bacteria</taxon>
        <taxon>Pseudomonadati</taxon>
        <taxon>Pseudomonadota</taxon>
        <taxon>Gammaproteobacteria</taxon>
        <taxon>Oceanospirillales</taxon>
        <taxon>Oceanospirillaceae</taxon>
        <taxon>Oceanospirillum</taxon>
    </lineage>
</organism>
<dbReference type="InterPro" id="IPR007360">
    <property type="entry name" value="SirB"/>
</dbReference>
<dbReference type="GO" id="GO:0005886">
    <property type="term" value="C:plasma membrane"/>
    <property type="evidence" value="ECO:0007669"/>
    <property type="project" value="TreeGrafter"/>
</dbReference>
<dbReference type="PANTHER" id="PTHR39594">
    <property type="entry name" value="PROTEIN YCHQ"/>
    <property type="match status" value="1"/>
</dbReference>
<accession>A0A839INS4</accession>
<keyword evidence="1" id="KW-0472">Membrane</keyword>
<evidence type="ECO:0000313" key="3">
    <source>
        <dbReference type="Proteomes" id="UP000565262"/>
    </source>
</evidence>
<dbReference type="EMBL" id="JACJFM010000007">
    <property type="protein sequence ID" value="MBB1486541.1"/>
    <property type="molecule type" value="Genomic_DNA"/>
</dbReference>
<evidence type="ECO:0000256" key="1">
    <source>
        <dbReference type="SAM" id="Phobius"/>
    </source>
</evidence>
<feature type="transmembrane region" description="Helical" evidence="1">
    <location>
        <begin position="6"/>
        <end position="26"/>
    </location>
</feature>
<comment type="caution">
    <text evidence="2">The sequence shown here is derived from an EMBL/GenBank/DDBJ whole genome shotgun (WGS) entry which is preliminary data.</text>
</comment>
<keyword evidence="1" id="KW-0812">Transmembrane</keyword>
<feature type="transmembrane region" description="Helical" evidence="1">
    <location>
        <begin position="101"/>
        <end position="119"/>
    </location>
</feature>
<dbReference type="RefSeq" id="WP_182808318.1">
    <property type="nucleotide sequence ID" value="NZ_JACJFM010000007.1"/>
</dbReference>
<evidence type="ECO:0000313" key="2">
    <source>
        <dbReference type="EMBL" id="MBB1486541.1"/>
    </source>
</evidence>
<dbReference type="Pfam" id="PF04247">
    <property type="entry name" value="SirB"/>
    <property type="match status" value="1"/>
</dbReference>
<dbReference type="PIRSF" id="PIRSF005610">
    <property type="entry name" value="SirB"/>
    <property type="match status" value="1"/>
</dbReference>
<keyword evidence="3" id="KW-1185">Reference proteome</keyword>
<gene>
    <name evidence="2" type="ORF">H4O21_07950</name>
</gene>
<dbReference type="Proteomes" id="UP000565262">
    <property type="component" value="Unassembled WGS sequence"/>
</dbReference>
<protein>
    <submittedName>
        <fullName evidence="2">SirB2 family protein</fullName>
    </submittedName>
</protein>
<feature type="transmembrane region" description="Helical" evidence="1">
    <location>
        <begin position="38"/>
        <end position="64"/>
    </location>
</feature>
<sequence>MYSIIKHIHLLSVAISISLFVLRGSWMLLDSHWLKKQWILRITYLVDTCLLASAVALCVLIQQYPGIHHWLSAKVLALLLYIVLGSMALKRGRTKKQRALALLAALLCVAYIIGTALTHNPLSWFS</sequence>
<keyword evidence="1" id="KW-1133">Transmembrane helix</keyword>
<name>A0A839INS4_9GAMM</name>
<dbReference type="PANTHER" id="PTHR39594:SF1">
    <property type="entry name" value="PROTEIN YCHQ"/>
    <property type="match status" value="1"/>
</dbReference>
<proteinExistence type="predicted"/>
<dbReference type="AlphaFoldDB" id="A0A839INS4"/>